<evidence type="ECO:0000313" key="10">
    <source>
        <dbReference type="Proteomes" id="UP000000739"/>
    </source>
</evidence>
<evidence type="ECO:0008006" key="11">
    <source>
        <dbReference type="Google" id="ProtNLM"/>
    </source>
</evidence>
<accession>B8FF13</accession>
<evidence type="ECO:0000256" key="3">
    <source>
        <dbReference type="ARBA" id="ARBA00022448"/>
    </source>
</evidence>
<evidence type="ECO:0000313" key="9">
    <source>
        <dbReference type="EMBL" id="ACL03830.1"/>
    </source>
</evidence>
<feature type="transmembrane region" description="Helical" evidence="8">
    <location>
        <begin position="217"/>
        <end position="234"/>
    </location>
</feature>
<feature type="transmembrane region" description="Helical" evidence="8">
    <location>
        <begin position="240"/>
        <end position="266"/>
    </location>
</feature>
<feature type="transmembrane region" description="Helical" evidence="8">
    <location>
        <begin position="278"/>
        <end position="300"/>
    </location>
</feature>
<keyword evidence="3" id="KW-0813">Transport</keyword>
<organism evidence="9 10">
    <name type="scientific">Desulfatibacillum aliphaticivorans</name>
    <dbReference type="NCBI Taxonomy" id="218208"/>
    <lineage>
        <taxon>Bacteria</taxon>
        <taxon>Pseudomonadati</taxon>
        <taxon>Thermodesulfobacteriota</taxon>
        <taxon>Desulfobacteria</taxon>
        <taxon>Desulfobacterales</taxon>
        <taxon>Desulfatibacillaceae</taxon>
        <taxon>Desulfatibacillum</taxon>
    </lineage>
</organism>
<dbReference type="HOGENOM" id="CLU_031275_8_0_7"/>
<keyword evidence="10" id="KW-1185">Reference proteome</keyword>
<feature type="transmembrane region" description="Helical" evidence="8">
    <location>
        <begin position="156"/>
        <end position="177"/>
    </location>
</feature>
<dbReference type="eggNOG" id="COG0628">
    <property type="taxonomic scope" value="Bacteria"/>
</dbReference>
<keyword evidence="6 8" id="KW-1133">Transmembrane helix</keyword>
<feature type="transmembrane region" description="Helical" evidence="8">
    <location>
        <begin position="312"/>
        <end position="345"/>
    </location>
</feature>
<evidence type="ECO:0000256" key="2">
    <source>
        <dbReference type="ARBA" id="ARBA00009773"/>
    </source>
</evidence>
<dbReference type="InterPro" id="IPR002549">
    <property type="entry name" value="AI-2E-like"/>
</dbReference>
<reference evidence="9 10" key="1">
    <citation type="journal article" date="2012" name="Environ. Microbiol.">
        <title>The genome sequence of Desulfatibacillum alkenivorans AK-01: a blueprint for anaerobic alkane oxidation.</title>
        <authorList>
            <person name="Callaghan A.V."/>
            <person name="Morris B.E."/>
            <person name="Pereira I.A."/>
            <person name="McInerney M.J."/>
            <person name="Austin R.N."/>
            <person name="Groves J.T."/>
            <person name="Kukor J.J."/>
            <person name="Suflita J.M."/>
            <person name="Young L.Y."/>
            <person name="Zylstra G.J."/>
            <person name="Wawrik B."/>
        </authorList>
    </citation>
    <scope>NUCLEOTIDE SEQUENCE [LARGE SCALE GENOMIC DNA]</scope>
    <source>
        <strain evidence="9 10">AK-01</strain>
    </source>
</reference>
<dbReference type="PANTHER" id="PTHR21716:SF53">
    <property type="entry name" value="PERMEASE PERM-RELATED"/>
    <property type="match status" value="1"/>
</dbReference>
<keyword evidence="4" id="KW-1003">Cell membrane</keyword>
<evidence type="ECO:0000256" key="5">
    <source>
        <dbReference type="ARBA" id="ARBA00022692"/>
    </source>
</evidence>
<feature type="transmembrane region" description="Helical" evidence="8">
    <location>
        <begin position="38"/>
        <end position="56"/>
    </location>
</feature>
<dbReference type="GO" id="GO:0005886">
    <property type="term" value="C:plasma membrane"/>
    <property type="evidence" value="ECO:0007669"/>
    <property type="project" value="UniProtKB-SubCell"/>
</dbReference>
<protein>
    <recommendedName>
        <fullName evidence="11">AI-2E family transporter</fullName>
    </recommendedName>
</protein>
<keyword evidence="7 8" id="KW-0472">Membrane</keyword>
<evidence type="ECO:0000256" key="7">
    <source>
        <dbReference type="ARBA" id="ARBA00023136"/>
    </source>
</evidence>
<keyword evidence="5 8" id="KW-0812">Transmembrane</keyword>
<gene>
    <name evidence="9" type="ordered locus">Dalk_2136</name>
</gene>
<comment type="similarity">
    <text evidence="2">Belongs to the autoinducer-2 exporter (AI-2E) (TC 2.A.86) family.</text>
</comment>
<feature type="transmembrane region" description="Helical" evidence="8">
    <location>
        <begin position="68"/>
        <end position="89"/>
    </location>
</feature>
<dbReference type="PANTHER" id="PTHR21716">
    <property type="entry name" value="TRANSMEMBRANE PROTEIN"/>
    <property type="match status" value="1"/>
</dbReference>
<feature type="transmembrane region" description="Helical" evidence="8">
    <location>
        <begin position="12"/>
        <end position="32"/>
    </location>
</feature>
<dbReference type="EMBL" id="CP001322">
    <property type="protein sequence ID" value="ACL03830.1"/>
    <property type="molecule type" value="Genomic_DNA"/>
</dbReference>
<proteinExistence type="inferred from homology"/>
<dbReference type="KEGG" id="dal:Dalk_2136"/>
<comment type="subcellular location">
    <subcellularLocation>
        <location evidence="1">Cell membrane</location>
        <topology evidence="1">Multi-pass membrane protein</topology>
    </subcellularLocation>
</comment>
<evidence type="ECO:0000256" key="8">
    <source>
        <dbReference type="SAM" id="Phobius"/>
    </source>
</evidence>
<evidence type="ECO:0000256" key="6">
    <source>
        <dbReference type="ARBA" id="ARBA00022989"/>
    </source>
</evidence>
<dbReference type="GO" id="GO:0055085">
    <property type="term" value="P:transmembrane transport"/>
    <property type="evidence" value="ECO:0007669"/>
    <property type="project" value="TreeGrafter"/>
</dbReference>
<dbReference type="AlphaFoldDB" id="B8FF13"/>
<dbReference type="Pfam" id="PF01594">
    <property type="entry name" value="AI-2E_transport"/>
    <property type="match status" value="1"/>
</dbReference>
<name>B8FF13_DESAL</name>
<evidence type="ECO:0000256" key="1">
    <source>
        <dbReference type="ARBA" id="ARBA00004651"/>
    </source>
</evidence>
<evidence type="ECO:0000256" key="4">
    <source>
        <dbReference type="ARBA" id="ARBA00022475"/>
    </source>
</evidence>
<sequence>MISMIKNWVDRYLSDPQMVVLVLMLITGLLSILYLGEMLMPVFVSIVIAYLLDGLVVRLQQFKIPRLACVIIVFVLFLSAMVILVVWLLPQISKQIIQFLRQLPDMLSTGQKQLMHLPEKYPEFISKAQVDQIFEMGNSAAAAFAKRAVSLSVASVYTLVTLVVYLVLVPFLVFFFLKDKEIIIGWMLRFRPSDMGLTRSVWHDVNRQVSNYVRGKGWEILIIWGLSFAVFKFLDLNYTLLLSLFTGLSVIFPYIGVTVMFFPVGLIAFFQWGVEPKALWAVASYGFIQIFDGQILAPLLLSEVVNLHPVAIIIAVLFFGGIWGVWGLFFAIPLATLVNVLLRIWLDKYEGSGRKGDSPAGPENP</sequence>
<dbReference type="Proteomes" id="UP000000739">
    <property type="component" value="Chromosome"/>
</dbReference>